<keyword evidence="4" id="KW-1185">Reference proteome</keyword>
<name>A0A292PQU5_9PEZI</name>
<evidence type="ECO:0008006" key="5">
    <source>
        <dbReference type="Google" id="ProtNLM"/>
    </source>
</evidence>
<feature type="compositionally biased region" description="Polar residues" evidence="1">
    <location>
        <begin position="187"/>
        <end position="196"/>
    </location>
</feature>
<feature type="compositionally biased region" description="Polar residues" evidence="1">
    <location>
        <begin position="38"/>
        <end position="48"/>
    </location>
</feature>
<dbReference type="AlphaFoldDB" id="A0A292PQU5"/>
<keyword evidence="2" id="KW-0812">Transmembrane</keyword>
<dbReference type="PANTHER" id="PTHR36819">
    <property type="entry name" value="REGULATOR OF PHOSPHOLIPASE D SRF1"/>
    <property type="match status" value="1"/>
</dbReference>
<sequence>MAANQPVDQQQQQQLAQYQQSPQQRHQLHGPSIHTEQRPTSGLSSSQQNEKRHDALAGTTTARNSTSTNSLSSRSLASGNAKDGRDYMDHHKWDNVRTLPSWHPPRSWVQRREEDEDDLISPPPAAHRRPPERSVHDAQRETTPVTISPFREHASRWRGFVEVTSYPPQSSQSEKRVDDGWLSQQGDLSSPWLSSNRDMENQGGGVGEENEGALFVSSRTRKIWYKRAHVMLLNNPMVPLTFRALIWVLSLLALALACSVFQLSNKYNFEQKPSTIMAIIVDVVALIYLIYITYDEYSGKPLGLRSPKAKMRLIMLDLLFIIFDSANLSLAFDTLFDVRWSCRSAASSADFKDDLNSSRTVDPICDRQRALAAFLFLALCAWVSTFTVSVFRLVERVSSGARS</sequence>
<feature type="region of interest" description="Disordered" evidence="1">
    <location>
        <begin position="187"/>
        <end position="209"/>
    </location>
</feature>
<evidence type="ECO:0000256" key="1">
    <source>
        <dbReference type="SAM" id="MobiDB-lite"/>
    </source>
</evidence>
<dbReference type="PANTHER" id="PTHR36819:SF1">
    <property type="entry name" value="REGULATOR OF PHOSPHOLIPASE D SRF1"/>
    <property type="match status" value="1"/>
</dbReference>
<feature type="transmembrane region" description="Helical" evidence="2">
    <location>
        <begin position="275"/>
        <end position="294"/>
    </location>
</feature>
<evidence type="ECO:0000313" key="3">
    <source>
        <dbReference type="EMBL" id="CUS09075.1"/>
    </source>
</evidence>
<organism evidence="3 4">
    <name type="scientific">Tuber aestivum</name>
    <name type="common">summer truffle</name>
    <dbReference type="NCBI Taxonomy" id="59557"/>
    <lineage>
        <taxon>Eukaryota</taxon>
        <taxon>Fungi</taxon>
        <taxon>Dikarya</taxon>
        <taxon>Ascomycota</taxon>
        <taxon>Pezizomycotina</taxon>
        <taxon>Pezizomycetes</taxon>
        <taxon>Pezizales</taxon>
        <taxon>Tuberaceae</taxon>
        <taxon>Tuber</taxon>
    </lineage>
</organism>
<feature type="transmembrane region" description="Helical" evidence="2">
    <location>
        <begin position="244"/>
        <end position="263"/>
    </location>
</feature>
<dbReference type="Proteomes" id="UP001412239">
    <property type="component" value="Unassembled WGS sequence"/>
</dbReference>
<proteinExistence type="predicted"/>
<feature type="region of interest" description="Disordered" evidence="1">
    <location>
        <begin position="1"/>
        <end position="149"/>
    </location>
</feature>
<dbReference type="EMBL" id="LN891098">
    <property type="protein sequence ID" value="CUS09075.1"/>
    <property type="molecule type" value="Genomic_DNA"/>
</dbReference>
<dbReference type="GO" id="GO:0000324">
    <property type="term" value="C:fungal-type vacuole"/>
    <property type="evidence" value="ECO:0007669"/>
    <property type="project" value="TreeGrafter"/>
</dbReference>
<evidence type="ECO:0000313" key="4">
    <source>
        <dbReference type="Proteomes" id="UP001412239"/>
    </source>
</evidence>
<accession>A0A292PQU5</accession>
<keyword evidence="2" id="KW-0472">Membrane</keyword>
<keyword evidence="2" id="KW-1133">Transmembrane helix</keyword>
<reference evidence="3" key="1">
    <citation type="submission" date="2015-10" db="EMBL/GenBank/DDBJ databases">
        <authorList>
            <person name="Regsiter A."/>
            <person name="william w."/>
        </authorList>
    </citation>
    <scope>NUCLEOTIDE SEQUENCE</scope>
    <source>
        <strain evidence="3">Montdore</strain>
    </source>
</reference>
<protein>
    <recommendedName>
        <fullName evidence="5">Regulator of phospholipase D SRF1</fullName>
    </recommendedName>
</protein>
<feature type="compositionally biased region" description="Basic and acidic residues" evidence="1">
    <location>
        <begin position="129"/>
        <end position="140"/>
    </location>
</feature>
<dbReference type="SUPFAM" id="SSF81995">
    <property type="entry name" value="beta-sandwich domain of Sec23/24"/>
    <property type="match status" value="1"/>
</dbReference>
<feature type="transmembrane region" description="Helical" evidence="2">
    <location>
        <begin position="314"/>
        <end position="332"/>
    </location>
</feature>
<feature type="compositionally biased region" description="Low complexity" evidence="1">
    <location>
        <begin position="59"/>
        <end position="78"/>
    </location>
</feature>
<feature type="compositionally biased region" description="Basic and acidic residues" evidence="1">
    <location>
        <begin position="82"/>
        <end position="95"/>
    </location>
</feature>
<feature type="transmembrane region" description="Helical" evidence="2">
    <location>
        <begin position="370"/>
        <end position="394"/>
    </location>
</feature>
<evidence type="ECO:0000256" key="2">
    <source>
        <dbReference type="SAM" id="Phobius"/>
    </source>
</evidence>
<dbReference type="InterPro" id="IPR037737">
    <property type="entry name" value="Srf1"/>
</dbReference>
<feature type="compositionally biased region" description="Low complexity" evidence="1">
    <location>
        <begin position="1"/>
        <end position="24"/>
    </location>
</feature>
<dbReference type="GO" id="GO:0071944">
    <property type="term" value="C:cell periphery"/>
    <property type="evidence" value="ECO:0007669"/>
    <property type="project" value="TreeGrafter"/>
</dbReference>
<gene>
    <name evidence="3" type="ORF">GSTUAT00006789001</name>
</gene>